<evidence type="ECO:0000313" key="3">
    <source>
        <dbReference type="Proteomes" id="UP000013941"/>
    </source>
</evidence>
<dbReference type="Proteomes" id="UP000013941">
    <property type="component" value="Chromosome"/>
</dbReference>
<dbReference type="HOGENOM" id="CLU_2467692_0_0_14"/>
<dbReference type="AlphaFoldDB" id="R4RMB9"/>
<evidence type="ECO:0000313" key="2">
    <source>
        <dbReference type="EMBL" id="AGL90445.1"/>
    </source>
</evidence>
<evidence type="ECO:0000256" key="1">
    <source>
        <dbReference type="SAM" id="Phobius"/>
    </source>
</evidence>
<dbReference type="PATRIC" id="fig|980422.3.peg.482"/>
<keyword evidence="1" id="KW-1133">Transmembrane helix</keyword>
<proteinExistence type="predicted"/>
<reference evidence="2 3" key="1">
    <citation type="journal article" date="2013" name="BMC Genomics">
        <title>Comparison of the complete genome sequence of two closely related isolates of 'Candidatus Phytoplasma australiense' reveals genome plasticity.</title>
        <authorList>
            <person name="Andersen M.T."/>
            <person name="Liefting L.W."/>
            <person name="Havukkala I."/>
            <person name="Beever R.E."/>
        </authorList>
    </citation>
    <scope>NUCLEOTIDE SEQUENCE [LARGE SCALE GENOMIC DNA]</scope>
    <source>
        <strain evidence="2 3">NZSb11</strain>
    </source>
</reference>
<protein>
    <submittedName>
        <fullName evidence="2">Uncharacterized protein</fullName>
    </submittedName>
</protein>
<keyword evidence="3" id="KW-1185">Reference proteome</keyword>
<keyword evidence="1" id="KW-0472">Membrane</keyword>
<keyword evidence="1" id="KW-0812">Transmembrane</keyword>
<accession>R4RMB9</accession>
<dbReference type="EMBL" id="CP002548">
    <property type="protein sequence ID" value="AGL90445.1"/>
    <property type="molecule type" value="Genomic_DNA"/>
</dbReference>
<dbReference type="KEGG" id="nzs:SLY_0526"/>
<organism evidence="2 3">
    <name type="scientific">Strawberry lethal yellows phytoplasma (CPA) str. NZSb11</name>
    <dbReference type="NCBI Taxonomy" id="980422"/>
    <lineage>
        <taxon>Bacteria</taxon>
        <taxon>Bacillati</taxon>
        <taxon>Mycoplasmatota</taxon>
        <taxon>Mollicutes</taxon>
        <taxon>Acholeplasmatales</taxon>
        <taxon>Acholeplasmataceae</taxon>
        <taxon>Candidatus Phytoplasma</taxon>
        <taxon>16SrXII (Stolbur group)</taxon>
    </lineage>
</organism>
<name>R4RMB9_PHYAS</name>
<sequence length="88" mass="10221">MKKEATNLTYKSNQTMNFSPFGCNIFKEQATSMTQNLFPNNKKLFIRTIFNKGIFLLFLNTTISFVFFILISKLLLTLSHSHPCECFL</sequence>
<feature type="transmembrane region" description="Helical" evidence="1">
    <location>
        <begin position="53"/>
        <end position="76"/>
    </location>
</feature>
<gene>
    <name evidence="2" type="ORF">SLY_0526</name>
</gene>